<dbReference type="GO" id="GO:0004852">
    <property type="term" value="F:uroporphyrinogen-III synthase activity"/>
    <property type="evidence" value="ECO:0007669"/>
    <property type="project" value="InterPro"/>
</dbReference>
<dbReference type="GO" id="GO:0006782">
    <property type="term" value="P:protoporphyrinogen IX biosynthetic process"/>
    <property type="evidence" value="ECO:0007669"/>
    <property type="project" value="UniProtKB-UniPathway"/>
</dbReference>
<gene>
    <name evidence="2" type="ORF">BV898_00044</name>
</gene>
<dbReference type="AlphaFoldDB" id="A0A1W0XEX3"/>
<comment type="caution">
    <text evidence="2">The sequence shown here is derived from an EMBL/GenBank/DDBJ whole genome shotgun (WGS) entry which is preliminary data.</text>
</comment>
<keyword evidence="3" id="KW-1185">Reference proteome</keyword>
<dbReference type="InterPro" id="IPR003754">
    <property type="entry name" value="4pyrrol_synth_uPrphyn_synth"/>
</dbReference>
<name>A0A1W0XEX3_HYPEX</name>
<dbReference type="SUPFAM" id="SSF69618">
    <property type="entry name" value="HemD-like"/>
    <property type="match status" value="1"/>
</dbReference>
<dbReference type="PANTHER" id="PTHR12390">
    <property type="entry name" value="UROPORPHYRINOGEN III SYNTHASE"/>
    <property type="match status" value="1"/>
</dbReference>
<organism evidence="2 3">
    <name type="scientific">Hypsibius exemplaris</name>
    <name type="common">Freshwater tardigrade</name>
    <dbReference type="NCBI Taxonomy" id="2072580"/>
    <lineage>
        <taxon>Eukaryota</taxon>
        <taxon>Metazoa</taxon>
        <taxon>Ecdysozoa</taxon>
        <taxon>Tardigrada</taxon>
        <taxon>Eutardigrada</taxon>
        <taxon>Parachela</taxon>
        <taxon>Hypsibioidea</taxon>
        <taxon>Hypsibiidae</taxon>
        <taxon>Hypsibius</taxon>
    </lineage>
</organism>
<dbReference type="Pfam" id="PF02602">
    <property type="entry name" value="HEM4"/>
    <property type="match status" value="1"/>
</dbReference>
<dbReference type="EMBL" id="MTYJ01000001">
    <property type="protein sequence ID" value="OQV25901.1"/>
    <property type="molecule type" value="Genomic_DNA"/>
</dbReference>
<dbReference type="InterPro" id="IPR036108">
    <property type="entry name" value="4pyrrol_syn_uPrphyn_synt_sf"/>
</dbReference>
<dbReference type="PANTHER" id="PTHR12390:SF0">
    <property type="entry name" value="UROPORPHYRINOGEN-III SYNTHASE"/>
    <property type="match status" value="1"/>
</dbReference>
<protein>
    <submittedName>
        <fullName evidence="2">Uroporphyrinogen-III synthase</fullName>
    </submittedName>
</protein>
<dbReference type="Proteomes" id="UP000192578">
    <property type="component" value="Unassembled WGS sequence"/>
</dbReference>
<dbReference type="OrthoDB" id="5595751at2759"/>
<dbReference type="InterPro" id="IPR039793">
    <property type="entry name" value="UROS/Hem4"/>
</dbReference>
<accession>A0A1W0XEX3</accession>
<evidence type="ECO:0000259" key="1">
    <source>
        <dbReference type="Pfam" id="PF02602"/>
    </source>
</evidence>
<feature type="domain" description="Tetrapyrrole biosynthesis uroporphyrinogen III synthase" evidence="1">
    <location>
        <begin position="73"/>
        <end position="242"/>
    </location>
</feature>
<dbReference type="GO" id="GO:0005829">
    <property type="term" value="C:cytosol"/>
    <property type="evidence" value="ECO:0007669"/>
    <property type="project" value="TreeGrafter"/>
</dbReference>
<dbReference type="GO" id="GO:0006780">
    <property type="term" value="P:uroporphyrinogen III biosynthetic process"/>
    <property type="evidence" value="ECO:0007669"/>
    <property type="project" value="InterPro"/>
</dbReference>
<evidence type="ECO:0000313" key="3">
    <source>
        <dbReference type="Proteomes" id="UP000192578"/>
    </source>
</evidence>
<dbReference type="Gene3D" id="3.40.50.10090">
    <property type="match status" value="2"/>
</dbReference>
<dbReference type="CDD" id="cd06578">
    <property type="entry name" value="HemD"/>
    <property type="match status" value="1"/>
</dbReference>
<sequence>MINFSRRLISCLRCLQKKDLAPSRHRAKMLELAIKEDQILWINLRHHQIILNGGAQLDTAKDVSSDDHVQLNMEKKYLGEWNAKPVYVIGEGTSVLAREIGLTSVCGDTTGCEANLSEFIRDRKELYEKKLLLPCGDLRLETLRLSLSEQQIPVEFVEVYETSAHPKLVATVHEKLALEGFPDVVVFFSPSGVQFMDEILRAESFAFRQAKYVAIGSTTAEALKSAGYPVSAVANKPTPDGVAQAVKTL</sequence>
<reference evidence="3" key="1">
    <citation type="submission" date="2017-01" db="EMBL/GenBank/DDBJ databases">
        <title>Comparative genomics of anhydrobiosis in the tardigrade Hypsibius dujardini.</title>
        <authorList>
            <person name="Yoshida Y."/>
            <person name="Koutsovoulos G."/>
            <person name="Laetsch D."/>
            <person name="Stevens L."/>
            <person name="Kumar S."/>
            <person name="Horikawa D."/>
            <person name="Ishino K."/>
            <person name="Komine S."/>
            <person name="Tomita M."/>
            <person name="Blaxter M."/>
            <person name="Arakawa K."/>
        </authorList>
    </citation>
    <scope>NUCLEOTIDE SEQUENCE [LARGE SCALE GENOMIC DNA]</scope>
    <source>
        <strain evidence="3">Z151</strain>
    </source>
</reference>
<dbReference type="UniPathway" id="UPA00251">
    <property type="reaction ID" value="UER00320"/>
</dbReference>
<proteinExistence type="predicted"/>
<evidence type="ECO:0000313" key="2">
    <source>
        <dbReference type="EMBL" id="OQV25901.1"/>
    </source>
</evidence>